<evidence type="ECO:0000313" key="5">
    <source>
        <dbReference type="EMBL" id="ACM15508.1"/>
    </source>
</evidence>
<dbReference type="InterPro" id="IPR001296">
    <property type="entry name" value="Glyco_trans_1"/>
</dbReference>
<dbReference type="CAZy" id="GT4">
    <property type="family name" value="Glycosyltransferase Family 4"/>
</dbReference>
<evidence type="ECO:0000256" key="1">
    <source>
        <dbReference type="ARBA" id="ARBA00009481"/>
    </source>
</evidence>
<dbReference type="KEGG" id="bcq:BCQ_5108"/>
<comment type="similarity">
    <text evidence="1">Belongs to the glycosyltransferase group 1 family. Glycosyltransferase 4 subfamily.</text>
</comment>
<dbReference type="GO" id="GO:0009103">
    <property type="term" value="P:lipopolysaccharide biosynthetic process"/>
    <property type="evidence" value="ECO:0007669"/>
    <property type="project" value="TreeGrafter"/>
</dbReference>
<gene>
    <name evidence="5" type="ordered locus">BCQ_5108</name>
</gene>
<feature type="domain" description="Glycosyltransferase subfamily 4-like N-terminal" evidence="4">
    <location>
        <begin position="118"/>
        <end position="172"/>
    </location>
</feature>
<dbReference type="Pfam" id="PF00534">
    <property type="entry name" value="Glycos_transf_1"/>
    <property type="match status" value="1"/>
</dbReference>
<dbReference type="EMBL" id="CP000227">
    <property type="protein sequence ID" value="ACM15508.1"/>
    <property type="molecule type" value="Genomic_DNA"/>
</dbReference>
<dbReference type="CDD" id="cd03809">
    <property type="entry name" value="GT4_MtfB-like"/>
    <property type="match status" value="1"/>
</dbReference>
<name>B9J5T7_BACCQ</name>
<sequence length="361" mass="41023">MKKKIYINGRFLTQNVTGVQRVAEQIVKELDITLNKSNIFSQYKIIILVPNCECRDVVFKNIEIRSIGILKGHLWEQIELPLFVKKELLINLCNTGPMIKKNQLVMIHDAAICSAPEGFSKKFVLWYKLLYKQFSRNSRRIVTVSNFSKEELLRYYPKMDNKLGVIYNGVDHVVDINPDEKILSKNDLEADDYILAVSSMNPNKNFRVIGEALAKSKRFSGKVVIAGGNQTGIFADGASSVGHNIKWVGYVTDEELVALYKNARIFIFPSLYEGFGLPPLEAMRMGCVVIASNAASIPEICKEHAIYFDPNSPEDLLNKIESVYENKILRVNQASKALEFSKEYRWSLAARILINYIKELA</sequence>
<feature type="domain" description="Glycosyl transferase family 1" evidence="3">
    <location>
        <begin position="185"/>
        <end position="337"/>
    </location>
</feature>
<dbReference type="HOGENOM" id="CLU_009583_27_2_9"/>
<protein>
    <submittedName>
        <fullName evidence="5">Glycosyl transferase, group 1 family protein</fullName>
    </submittedName>
</protein>
<reference evidence="5 6" key="1">
    <citation type="journal article" date="2009" name="J. Bacteriol.">
        <title>Complete genome sequence of the extremophilic Bacillus cereus strain Q1 with industrial applications.</title>
        <authorList>
            <person name="Xiong Z."/>
            <person name="Jiang Y."/>
            <person name="Qi D."/>
            <person name="Lu H."/>
            <person name="Yang F."/>
            <person name="Yang J."/>
            <person name="Chen L."/>
            <person name="Sun L."/>
            <person name="Xu X."/>
            <person name="Xue Y."/>
            <person name="Zhu Y."/>
            <person name="Jin Q."/>
        </authorList>
    </citation>
    <scope>NUCLEOTIDE SEQUENCE [LARGE SCALE GENOMIC DNA]</scope>
    <source>
        <strain evidence="5 6">Q1</strain>
    </source>
</reference>
<organism evidence="5 6">
    <name type="scientific">Bacillus cereus (strain Q1)</name>
    <dbReference type="NCBI Taxonomy" id="361100"/>
    <lineage>
        <taxon>Bacteria</taxon>
        <taxon>Bacillati</taxon>
        <taxon>Bacillota</taxon>
        <taxon>Bacilli</taxon>
        <taxon>Bacillales</taxon>
        <taxon>Bacillaceae</taxon>
        <taxon>Bacillus</taxon>
        <taxon>Bacillus cereus group</taxon>
    </lineage>
</organism>
<evidence type="ECO:0000259" key="3">
    <source>
        <dbReference type="Pfam" id="PF00534"/>
    </source>
</evidence>
<dbReference type="Gene3D" id="3.40.50.2000">
    <property type="entry name" value="Glycogen Phosphorylase B"/>
    <property type="match status" value="2"/>
</dbReference>
<evidence type="ECO:0000256" key="2">
    <source>
        <dbReference type="ARBA" id="ARBA00022679"/>
    </source>
</evidence>
<dbReference type="Proteomes" id="UP000000441">
    <property type="component" value="Chromosome"/>
</dbReference>
<dbReference type="PANTHER" id="PTHR46401:SF2">
    <property type="entry name" value="GLYCOSYLTRANSFERASE WBBK-RELATED"/>
    <property type="match status" value="1"/>
</dbReference>
<proteinExistence type="inferred from homology"/>
<dbReference type="AlphaFoldDB" id="B9J5T7"/>
<dbReference type="GO" id="GO:0016757">
    <property type="term" value="F:glycosyltransferase activity"/>
    <property type="evidence" value="ECO:0007669"/>
    <property type="project" value="InterPro"/>
</dbReference>
<dbReference type="SUPFAM" id="SSF53756">
    <property type="entry name" value="UDP-Glycosyltransferase/glycogen phosphorylase"/>
    <property type="match status" value="1"/>
</dbReference>
<dbReference type="Pfam" id="PF13439">
    <property type="entry name" value="Glyco_transf_4"/>
    <property type="match status" value="1"/>
</dbReference>
<accession>B9J5T7</accession>
<evidence type="ECO:0000313" key="6">
    <source>
        <dbReference type="Proteomes" id="UP000000441"/>
    </source>
</evidence>
<evidence type="ECO:0000259" key="4">
    <source>
        <dbReference type="Pfam" id="PF13439"/>
    </source>
</evidence>
<keyword evidence="2 5" id="KW-0808">Transferase</keyword>
<dbReference type="InterPro" id="IPR028098">
    <property type="entry name" value="Glyco_trans_4-like_N"/>
</dbReference>
<dbReference type="PANTHER" id="PTHR46401">
    <property type="entry name" value="GLYCOSYLTRANSFERASE WBBK-RELATED"/>
    <property type="match status" value="1"/>
</dbReference>